<keyword evidence="9 10" id="KW-0413">Isomerase</keyword>
<proteinExistence type="inferred from homology"/>
<dbReference type="RefSeq" id="WP_150623172.1">
    <property type="nucleotide sequence ID" value="NZ_CABPSQ010000001.1"/>
</dbReference>
<dbReference type="Proteomes" id="UP000414136">
    <property type="component" value="Unassembled WGS sequence"/>
</dbReference>
<keyword evidence="7 10" id="KW-0520">NAD</keyword>
<sequence>MRRHTVLVTGGTGYIGSHTCVALLERGFDVVIVDNLVNSRRGVVARIAEIGGRSPVFVEADVCSPGALDRIFATFDISAVIHFAALKAVGESVTRPVDYYCNNVGGVLALVRAMQAHRVRHLVFSSSAAVYGQPERVPIDESCALCAASPYGQTKLVAEALLRDAARADPAWRFAVLRYFNPVGAHESGRIGEDSVGAPNNLMPRVTRVALGQEPRLKVYGSDWHTADGTGMRDYVHVMDVAHGHVMALRALDRLDRGFTVNLGAGRGYTVLEVIRAFEASCGQRVPYELMPRREGDVACCYAATSLARELLGWEASRSLERMCIDHWRWQVRNPKGYG</sequence>
<reference evidence="12 13" key="1">
    <citation type="submission" date="2019-08" db="EMBL/GenBank/DDBJ databases">
        <authorList>
            <person name="Peeters C."/>
        </authorList>
    </citation>
    <scope>NUCLEOTIDE SEQUENCE [LARGE SCALE GENOMIC DNA]</scope>
    <source>
        <strain evidence="12 13">LMG 31118</strain>
    </source>
</reference>
<dbReference type="Gene3D" id="3.40.50.720">
    <property type="entry name" value="NAD(P)-binding Rossmann-like Domain"/>
    <property type="match status" value="1"/>
</dbReference>
<evidence type="ECO:0000313" key="13">
    <source>
        <dbReference type="Proteomes" id="UP000414136"/>
    </source>
</evidence>
<evidence type="ECO:0000256" key="3">
    <source>
        <dbReference type="ARBA" id="ARBA00004947"/>
    </source>
</evidence>
<evidence type="ECO:0000256" key="5">
    <source>
        <dbReference type="ARBA" id="ARBA00013189"/>
    </source>
</evidence>
<dbReference type="Gene3D" id="3.90.25.10">
    <property type="entry name" value="UDP-galactose 4-epimerase, domain 1"/>
    <property type="match status" value="1"/>
</dbReference>
<keyword evidence="10" id="KW-0119">Carbohydrate metabolism</keyword>
<evidence type="ECO:0000256" key="9">
    <source>
        <dbReference type="ARBA" id="ARBA00023235"/>
    </source>
</evidence>
<evidence type="ECO:0000313" key="12">
    <source>
        <dbReference type="EMBL" id="VVE61909.1"/>
    </source>
</evidence>
<dbReference type="NCBIfam" id="NF007956">
    <property type="entry name" value="PRK10675.1"/>
    <property type="match status" value="1"/>
</dbReference>
<comment type="pathway">
    <text evidence="3 10">Carbohydrate metabolism; galactose metabolism.</text>
</comment>
<dbReference type="CDD" id="cd05247">
    <property type="entry name" value="UDP_G4E_1_SDR_e"/>
    <property type="match status" value="1"/>
</dbReference>
<dbReference type="Pfam" id="PF01370">
    <property type="entry name" value="Epimerase"/>
    <property type="match status" value="1"/>
</dbReference>
<evidence type="ECO:0000256" key="6">
    <source>
        <dbReference type="ARBA" id="ARBA00018569"/>
    </source>
</evidence>
<evidence type="ECO:0000259" key="11">
    <source>
        <dbReference type="Pfam" id="PF01370"/>
    </source>
</evidence>
<evidence type="ECO:0000256" key="1">
    <source>
        <dbReference type="ARBA" id="ARBA00000083"/>
    </source>
</evidence>
<feature type="domain" description="NAD-dependent epimerase/dehydratase" evidence="11">
    <location>
        <begin position="6"/>
        <end position="264"/>
    </location>
</feature>
<dbReference type="GO" id="GO:0006012">
    <property type="term" value="P:galactose metabolic process"/>
    <property type="evidence" value="ECO:0007669"/>
    <property type="project" value="UniProtKB-UniPathway"/>
</dbReference>
<organism evidence="12 13">
    <name type="scientific">Pandoraea captiosa</name>
    <dbReference type="NCBI Taxonomy" id="2508302"/>
    <lineage>
        <taxon>Bacteria</taxon>
        <taxon>Pseudomonadati</taxon>
        <taxon>Pseudomonadota</taxon>
        <taxon>Betaproteobacteria</taxon>
        <taxon>Burkholderiales</taxon>
        <taxon>Burkholderiaceae</taxon>
        <taxon>Pandoraea</taxon>
    </lineage>
</organism>
<dbReference type="SUPFAM" id="SSF51735">
    <property type="entry name" value="NAD(P)-binding Rossmann-fold domains"/>
    <property type="match status" value="1"/>
</dbReference>
<keyword evidence="8" id="KW-0299">Galactose metabolism</keyword>
<dbReference type="EMBL" id="CABPSQ010000001">
    <property type="protein sequence ID" value="VVE61909.1"/>
    <property type="molecule type" value="Genomic_DNA"/>
</dbReference>
<dbReference type="EC" id="5.1.3.2" evidence="5 10"/>
<dbReference type="InterPro" id="IPR036291">
    <property type="entry name" value="NAD(P)-bd_dom_sf"/>
</dbReference>
<dbReference type="InterPro" id="IPR001509">
    <property type="entry name" value="Epimerase_deHydtase"/>
</dbReference>
<dbReference type="InterPro" id="IPR005886">
    <property type="entry name" value="UDP_G4E"/>
</dbReference>
<dbReference type="GO" id="GO:0005829">
    <property type="term" value="C:cytosol"/>
    <property type="evidence" value="ECO:0007669"/>
    <property type="project" value="TreeGrafter"/>
</dbReference>
<comment type="similarity">
    <text evidence="4 10">Belongs to the NAD(P)-dependent epimerase/dehydratase family.</text>
</comment>
<dbReference type="AlphaFoldDB" id="A0A5E4ZKN2"/>
<dbReference type="NCBIfam" id="TIGR01179">
    <property type="entry name" value="galE"/>
    <property type="match status" value="1"/>
</dbReference>
<evidence type="ECO:0000256" key="4">
    <source>
        <dbReference type="ARBA" id="ARBA00007637"/>
    </source>
</evidence>
<dbReference type="OrthoDB" id="9803010at2"/>
<keyword evidence="13" id="KW-1185">Reference proteome</keyword>
<comment type="cofactor">
    <cofactor evidence="2 10">
        <name>NAD(+)</name>
        <dbReference type="ChEBI" id="CHEBI:57540"/>
    </cofactor>
</comment>
<evidence type="ECO:0000256" key="7">
    <source>
        <dbReference type="ARBA" id="ARBA00023027"/>
    </source>
</evidence>
<protein>
    <recommendedName>
        <fullName evidence="6 10">UDP-glucose 4-epimerase</fullName>
        <ecNumber evidence="5 10">5.1.3.2</ecNumber>
    </recommendedName>
</protein>
<comment type="catalytic activity">
    <reaction evidence="1 10">
        <text>UDP-alpha-D-glucose = UDP-alpha-D-galactose</text>
        <dbReference type="Rhea" id="RHEA:22168"/>
        <dbReference type="ChEBI" id="CHEBI:58885"/>
        <dbReference type="ChEBI" id="CHEBI:66914"/>
        <dbReference type="EC" id="5.1.3.2"/>
    </reaction>
</comment>
<evidence type="ECO:0000256" key="10">
    <source>
        <dbReference type="RuleBase" id="RU366046"/>
    </source>
</evidence>
<accession>A0A5E4ZKN2</accession>
<dbReference type="GO" id="GO:0003978">
    <property type="term" value="F:UDP-glucose 4-epimerase activity"/>
    <property type="evidence" value="ECO:0007669"/>
    <property type="project" value="UniProtKB-UniRule"/>
</dbReference>
<comment type="subunit">
    <text evidence="10">Homodimer.</text>
</comment>
<name>A0A5E4ZKN2_9BURK</name>
<evidence type="ECO:0000256" key="2">
    <source>
        <dbReference type="ARBA" id="ARBA00001911"/>
    </source>
</evidence>
<dbReference type="PANTHER" id="PTHR43725">
    <property type="entry name" value="UDP-GLUCOSE 4-EPIMERASE"/>
    <property type="match status" value="1"/>
</dbReference>
<dbReference type="PANTHER" id="PTHR43725:SF47">
    <property type="entry name" value="UDP-GLUCOSE 4-EPIMERASE"/>
    <property type="match status" value="1"/>
</dbReference>
<evidence type="ECO:0000256" key="8">
    <source>
        <dbReference type="ARBA" id="ARBA00023144"/>
    </source>
</evidence>
<dbReference type="UniPathway" id="UPA00214"/>
<gene>
    <name evidence="12" type="ORF">PCA31118_00835</name>
</gene>